<dbReference type="Pfam" id="PF01037">
    <property type="entry name" value="AsnC_trans_reg"/>
    <property type="match status" value="1"/>
</dbReference>
<dbReference type="InterPro" id="IPR019887">
    <property type="entry name" value="Tscrpt_reg_AsnC/Lrp_C"/>
</dbReference>
<protein>
    <submittedName>
        <fullName evidence="2">Transcriptional regulator, AsnC family</fullName>
    </submittedName>
</protein>
<evidence type="ECO:0000313" key="2">
    <source>
        <dbReference type="EMBL" id="KFF31596.1"/>
    </source>
</evidence>
<dbReference type="Gene3D" id="3.30.70.920">
    <property type="match status" value="1"/>
</dbReference>
<organism evidence="2 3">
    <name type="scientific">Bifidobacterium bombi DSM 19703</name>
    <dbReference type="NCBI Taxonomy" id="1341695"/>
    <lineage>
        <taxon>Bacteria</taxon>
        <taxon>Bacillati</taxon>
        <taxon>Actinomycetota</taxon>
        <taxon>Actinomycetes</taxon>
        <taxon>Bifidobacteriales</taxon>
        <taxon>Bifidobacteriaceae</taxon>
        <taxon>Bifidobacterium</taxon>
    </lineage>
</organism>
<name>A0A080N3K7_9BIFI</name>
<comment type="caution">
    <text evidence="2">The sequence shown here is derived from an EMBL/GenBank/DDBJ whole genome shotgun (WGS) entry which is preliminary data.</text>
</comment>
<dbReference type="STRING" id="1341695.BBOMB_0980"/>
<dbReference type="AlphaFoldDB" id="A0A080N3K7"/>
<keyword evidence="3" id="KW-1185">Reference proteome</keyword>
<proteinExistence type="predicted"/>
<dbReference type="SUPFAM" id="SSF54909">
    <property type="entry name" value="Dimeric alpha+beta barrel"/>
    <property type="match status" value="1"/>
</dbReference>
<dbReference type="Proteomes" id="UP000028730">
    <property type="component" value="Unassembled WGS sequence"/>
</dbReference>
<dbReference type="RefSeq" id="WP_044088015.1">
    <property type="nucleotide sequence ID" value="NZ_ATLK01000001.1"/>
</dbReference>
<dbReference type="eggNOG" id="COG1522">
    <property type="taxonomic scope" value="Bacteria"/>
</dbReference>
<gene>
    <name evidence="2" type="ORF">BBOMB_0980</name>
</gene>
<evidence type="ECO:0000259" key="1">
    <source>
        <dbReference type="Pfam" id="PF01037"/>
    </source>
</evidence>
<accession>A0A080N3K7</accession>
<dbReference type="EMBL" id="ATLK01000001">
    <property type="protein sequence ID" value="KFF31596.1"/>
    <property type="molecule type" value="Genomic_DNA"/>
</dbReference>
<evidence type="ECO:0000313" key="3">
    <source>
        <dbReference type="Proteomes" id="UP000028730"/>
    </source>
</evidence>
<feature type="domain" description="Transcription regulator AsnC/Lrp ligand binding" evidence="1">
    <location>
        <begin position="6"/>
        <end position="78"/>
    </location>
</feature>
<dbReference type="OrthoDB" id="70544at2"/>
<reference evidence="2 3" key="1">
    <citation type="journal article" date="2014" name="Appl. Environ. Microbiol.">
        <title>Genomic encyclopedia of type strains of the genus Bifidobacterium.</title>
        <authorList>
            <person name="Milani C."/>
            <person name="Lugli G.A."/>
            <person name="Duranti S."/>
            <person name="Turroni F."/>
            <person name="Bottacini F."/>
            <person name="Mangifesta M."/>
            <person name="Sanchez B."/>
            <person name="Viappiani A."/>
            <person name="Mancabelli L."/>
            <person name="Taminiau B."/>
            <person name="Delcenserie V."/>
            <person name="Barrangou R."/>
            <person name="Margolles A."/>
            <person name="van Sinderen D."/>
            <person name="Ventura M."/>
        </authorList>
    </citation>
    <scope>NUCLEOTIDE SEQUENCE [LARGE SCALE GENOMIC DNA]</scope>
    <source>
        <strain evidence="2 3">DSM 19703</strain>
    </source>
</reference>
<dbReference type="InterPro" id="IPR011008">
    <property type="entry name" value="Dimeric_a/b-barrel"/>
</dbReference>
<sequence length="93" mass="9736">MADAVVLITTESSEINEVAETIANIEGVARVYSVAAAGIDLVVLVSTPDFNRFSDIIPGRIAKVEGVVSTQTLMAFRQYSAADDAAAFDLGAD</sequence>